<dbReference type="PRINTS" id="PR00344">
    <property type="entry name" value="BCTRLSENSOR"/>
</dbReference>
<dbReference type="SUPFAM" id="SSF52172">
    <property type="entry name" value="CheY-like"/>
    <property type="match status" value="2"/>
</dbReference>
<reference evidence="14" key="1">
    <citation type="journal article" date="2014" name="Int. J. Syst. Evol. Microbiol.">
        <title>Complete genome sequence of Corynebacterium casei LMG S-19264T (=DSM 44701T), isolated from a smear-ripened cheese.</title>
        <authorList>
            <consortium name="US DOE Joint Genome Institute (JGI-PGF)"/>
            <person name="Walter F."/>
            <person name="Albersmeier A."/>
            <person name="Kalinowski J."/>
            <person name="Ruckert C."/>
        </authorList>
    </citation>
    <scope>NUCLEOTIDE SEQUENCE</scope>
    <source>
        <strain evidence="14">CGMCC 4.7299</strain>
    </source>
</reference>
<proteinExistence type="predicted"/>
<dbReference type="PANTHER" id="PTHR43065">
    <property type="entry name" value="SENSOR HISTIDINE KINASE"/>
    <property type="match status" value="1"/>
</dbReference>
<evidence type="ECO:0000256" key="3">
    <source>
        <dbReference type="ARBA" id="ARBA00012438"/>
    </source>
</evidence>
<gene>
    <name evidence="14" type="ORF">GCM10012284_30410</name>
</gene>
<dbReference type="GO" id="GO:0005524">
    <property type="term" value="F:ATP binding"/>
    <property type="evidence" value="ECO:0007669"/>
    <property type="project" value="UniProtKB-KW"/>
</dbReference>
<evidence type="ECO:0000259" key="11">
    <source>
        <dbReference type="PROSITE" id="PS50109"/>
    </source>
</evidence>
<dbReference type="InterPro" id="IPR001789">
    <property type="entry name" value="Sig_transdc_resp-reg_receiver"/>
</dbReference>
<dbReference type="InterPro" id="IPR003661">
    <property type="entry name" value="HisK_dim/P_dom"/>
</dbReference>
<keyword evidence="8" id="KW-0067">ATP-binding</keyword>
<dbReference type="Pfam" id="PF00989">
    <property type="entry name" value="PAS"/>
    <property type="match status" value="1"/>
</dbReference>
<evidence type="ECO:0000256" key="1">
    <source>
        <dbReference type="ARBA" id="ARBA00000085"/>
    </source>
</evidence>
<evidence type="ECO:0000256" key="5">
    <source>
        <dbReference type="ARBA" id="ARBA00022679"/>
    </source>
</evidence>
<reference evidence="14" key="2">
    <citation type="submission" date="2020-09" db="EMBL/GenBank/DDBJ databases">
        <authorList>
            <person name="Sun Q."/>
            <person name="Zhou Y."/>
        </authorList>
    </citation>
    <scope>NUCLEOTIDE SEQUENCE</scope>
    <source>
        <strain evidence="14">CGMCC 4.7299</strain>
    </source>
</reference>
<dbReference type="Pfam" id="PF00072">
    <property type="entry name" value="Response_reg"/>
    <property type="match status" value="2"/>
</dbReference>
<dbReference type="InterPro" id="IPR036097">
    <property type="entry name" value="HisK_dim/P_sf"/>
</dbReference>
<dbReference type="SMART" id="SM00387">
    <property type="entry name" value="HATPase_c"/>
    <property type="match status" value="1"/>
</dbReference>
<dbReference type="Pfam" id="PF02518">
    <property type="entry name" value="HATPase_c"/>
    <property type="match status" value="1"/>
</dbReference>
<dbReference type="InterPro" id="IPR003594">
    <property type="entry name" value="HATPase_dom"/>
</dbReference>
<dbReference type="SMART" id="SM00091">
    <property type="entry name" value="PAS"/>
    <property type="match status" value="1"/>
</dbReference>
<evidence type="ECO:0000256" key="10">
    <source>
        <dbReference type="PROSITE-ProRule" id="PRU00169"/>
    </source>
</evidence>
<keyword evidence="4 10" id="KW-0597">Phosphoprotein</keyword>
<dbReference type="AlphaFoldDB" id="A0A8J3FNL8"/>
<dbReference type="Gene3D" id="3.40.50.2300">
    <property type="match status" value="2"/>
</dbReference>
<dbReference type="InterPro" id="IPR000014">
    <property type="entry name" value="PAS"/>
</dbReference>
<evidence type="ECO:0000256" key="7">
    <source>
        <dbReference type="ARBA" id="ARBA00022777"/>
    </source>
</evidence>
<dbReference type="SUPFAM" id="SSF55874">
    <property type="entry name" value="ATPase domain of HSP90 chaperone/DNA topoisomerase II/histidine kinase"/>
    <property type="match status" value="1"/>
</dbReference>
<dbReference type="Gene3D" id="3.30.450.20">
    <property type="entry name" value="PAS domain"/>
    <property type="match status" value="1"/>
</dbReference>
<comment type="subcellular location">
    <subcellularLocation>
        <location evidence="2">Cell membrane</location>
    </subcellularLocation>
</comment>
<dbReference type="EC" id="2.7.13.3" evidence="3"/>
<sequence length="630" mass="67353">MSDNTYEGQIFSRVFSRADTIRLLLVEDNPGDVQLIAEHLSTIAEFSFDLHRVGRMAAIDAAFGAGEFDAILLDLNLPDSTGITSLQTLRRTHPEKPIVVLSGMVDDEIRRQAFAEGASDVIDKNDAGRGALARSVLYAIARTRIQRPADPDAGSVLDVDPSAVIVTDLQGKVSFANDAAARFFGCDSGDLVGSELGIATEDGETVEIDAIADGQRRVGEMRSVRVGWRDEQSVLNVVRDVTEQRLLREQLNEAQKFEALGRLAGGVAHSFNNMLAVLMTAVDLLYDAVEDCGPAVPILGQVERASQRAAAITRQLLIFSQSSRAKPVPVPLNDLVREDITLLGRLIGADIAIEAHLDDMVGSVWVDPVQLEQVIMNLVLNARDALPNGGTITLETRPIDLVDKNVHDLAPGRYASITVQDDGTGMSEKVKAHVFEPFFTTKTPEAGAGLGLSTAYGIVSQASGAIAVASELGEGTTFTILLPADAPEVEDEPADTDHRVALPSGSGTVMVVEDEADLRHIICHSLMGAGYDVVEAADGLEALRVVATGETPIDLLLTDVVMPGLGGYRLAERMDKRHPGLRVIFMSGYADVTAHVPKLTGPNAFLDKPFGQRALLGLIRDVMSLSSGAT</sequence>
<dbReference type="InterPro" id="IPR005467">
    <property type="entry name" value="His_kinase_dom"/>
</dbReference>
<dbReference type="PANTHER" id="PTHR43065:SF42">
    <property type="entry name" value="TWO-COMPONENT SENSOR PPRA"/>
    <property type="match status" value="1"/>
</dbReference>
<keyword evidence="5" id="KW-0808">Transferase</keyword>
<feature type="domain" description="Histidine kinase" evidence="11">
    <location>
        <begin position="266"/>
        <end position="486"/>
    </location>
</feature>
<feature type="domain" description="Response regulatory" evidence="12">
    <location>
        <begin position="22"/>
        <end position="139"/>
    </location>
</feature>
<feature type="modified residue" description="4-aspartylphosphate" evidence="10">
    <location>
        <position position="74"/>
    </location>
</feature>
<dbReference type="Proteomes" id="UP000656042">
    <property type="component" value="Unassembled WGS sequence"/>
</dbReference>
<organism evidence="14 15">
    <name type="scientific">Mangrovihabitans endophyticus</name>
    <dbReference type="NCBI Taxonomy" id="1751298"/>
    <lineage>
        <taxon>Bacteria</taxon>
        <taxon>Bacillati</taxon>
        <taxon>Actinomycetota</taxon>
        <taxon>Actinomycetes</taxon>
        <taxon>Micromonosporales</taxon>
        <taxon>Micromonosporaceae</taxon>
        <taxon>Mangrovihabitans</taxon>
    </lineage>
</organism>
<dbReference type="Gene3D" id="1.10.287.130">
    <property type="match status" value="1"/>
</dbReference>
<protein>
    <recommendedName>
        <fullName evidence="3">histidine kinase</fullName>
        <ecNumber evidence="3">2.7.13.3</ecNumber>
    </recommendedName>
</protein>
<dbReference type="GO" id="GO:0000155">
    <property type="term" value="F:phosphorelay sensor kinase activity"/>
    <property type="evidence" value="ECO:0007669"/>
    <property type="project" value="InterPro"/>
</dbReference>
<dbReference type="PROSITE" id="PS50110">
    <property type="entry name" value="RESPONSE_REGULATORY"/>
    <property type="match status" value="2"/>
</dbReference>
<dbReference type="InterPro" id="IPR036890">
    <property type="entry name" value="HATPase_C_sf"/>
</dbReference>
<evidence type="ECO:0000256" key="8">
    <source>
        <dbReference type="ARBA" id="ARBA00022840"/>
    </source>
</evidence>
<evidence type="ECO:0000256" key="6">
    <source>
        <dbReference type="ARBA" id="ARBA00022741"/>
    </source>
</evidence>
<dbReference type="SMART" id="SM00388">
    <property type="entry name" value="HisKA"/>
    <property type="match status" value="1"/>
</dbReference>
<dbReference type="CDD" id="cd00130">
    <property type="entry name" value="PAS"/>
    <property type="match status" value="1"/>
</dbReference>
<feature type="modified residue" description="4-aspartylphosphate" evidence="10">
    <location>
        <position position="559"/>
    </location>
</feature>
<evidence type="ECO:0000259" key="12">
    <source>
        <dbReference type="PROSITE" id="PS50110"/>
    </source>
</evidence>
<keyword evidence="15" id="KW-1185">Reference proteome</keyword>
<keyword evidence="9" id="KW-0902">Two-component regulatory system</keyword>
<keyword evidence="7 14" id="KW-0418">Kinase</keyword>
<evidence type="ECO:0000313" key="14">
    <source>
        <dbReference type="EMBL" id="GGK94228.1"/>
    </source>
</evidence>
<accession>A0A8J3FNL8</accession>
<evidence type="ECO:0000259" key="13">
    <source>
        <dbReference type="PROSITE" id="PS50112"/>
    </source>
</evidence>
<dbReference type="InterPro" id="IPR013767">
    <property type="entry name" value="PAS_fold"/>
</dbReference>
<feature type="domain" description="Response regulatory" evidence="12">
    <location>
        <begin position="508"/>
        <end position="623"/>
    </location>
</feature>
<evidence type="ECO:0000256" key="2">
    <source>
        <dbReference type="ARBA" id="ARBA00004236"/>
    </source>
</evidence>
<dbReference type="PROSITE" id="PS50112">
    <property type="entry name" value="PAS"/>
    <property type="match status" value="1"/>
</dbReference>
<dbReference type="InterPro" id="IPR011006">
    <property type="entry name" value="CheY-like_superfamily"/>
</dbReference>
<dbReference type="SUPFAM" id="SSF55785">
    <property type="entry name" value="PYP-like sensor domain (PAS domain)"/>
    <property type="match status" value="1"/>
</dbReference>
<dbReference type="RefSeq" id="WP_189079846.1">
    <property type="nucleotide sequence ID" value="NZ_BMMX01000011.1"/>
</dbReference>
<feature type="domain" description="PAS" evidence="13">
    <location>
        <begin position="156"/>
        <end position="196"/>
    </location>
</feature>
<dbReference type="SMART" id="SM00448">
    <property type="entry name" value="REC"/>
    <property type="match status" value="2"/>
</dbReference>
<evidence type="ECO:0000256" key="9">
    <source>
        <dbReference type="ARBA" id="ARBA00023012"/>
    </source>
</evidence>
<comment type="catalytic activity">
    <reaction evidence="1">
        <text>ATP + protein L-histidine = ADP + protein N-phospho-L-histidine.</text>
        <dbReference type="EC" id="2.7.13.3"/>
    </reaction>
</comment>
<keyword evidence="6" id="KW-0547">Nucleotide-binding</keyword>
<dbReference type="CDD" id="cd00156">
    <property type="entry name" value="REC"/>
    <property type="match status" value="1"/>
</dbReference>
<evidence type="ECO:0000256" key="4">
    <source>
        <dbReference type="ARBA" id="ARBA00022553"/>
    </source>
</evidence>
<dbReference type="InterPro" id="IPR035965">
    <property type="entry name" value="PAS-like_dom_sf"/>
</dbReference>
<dbReference type="PROSITE" id="PS50109">
    <property type="entry name" value="HIS_KIN"/>
    <property type="match status" value="1"/>
</dbReference>
<dbReference type="GO" id="GO:0005886">
    <property type="term" value="C:plasma membrane"/>
    <property type="evidence" value="ECO:0007669"/>
    <property type="project" value="UniProtKB-SubCell"/>
</dbReference>
<evidence type="ECO:0000313" key="15">
    <source>
        <dbReference type="Proteomes" id="UP000656042"/>
    </source>
</evidence>
<dbReference type="EMBL" id="BMMX01000011">
    <property type="protein sequence ID" value="GGK94228.1"/>
    <property type="molecule type" value="Genomic_DNA"/>
</dbReference>
<dbReference type="SUPFAM" id="SSF47384">
    <property type="entry name" value="Homodimeric domain of signal transducing histidine kinase"/>
    <property type="match status" value="1"/>
</dbReference>
<comment type="caution">
    <text evidence="14">The sequence shown here is derived from an EMBL/GenBank/DDBJ whole genome shotgun (WGS) entry which is preliminary data.</text>
</comment>
<dbReference type="GO" id="GO:0006355">
    <property type="term" value="P:regulation of DNA-templated transcription"/>
    <property type="evidence" value="ECO:0007669"/>
    <property type="project" value="InterPro"/>
</dbReference>
<dbReference type="InterPro" id="IPR004358">
    <property type="entry name" value="Sig_transdc_His_kin-like_C"/>
</dbReference>
<dbReference type="Gene3D" id="3.30.565.10">
    <property type="entry name" value="Histidine kinase-like ATPase, C-terminal domain"/>
    <property type="match status" value="1"/>
</dbReference>
<name>A0A8J3FNL8_9ACTN</name>